<feature type="domain" description="EGF-like" evidence="13">
    <location>
        <begin position="334"/>
        <end position="370"/>
    </location>
</feature>
<evidence type="ECO:0000256" key="7">
    <source>
        <dbReference type="ARBA" id="ARBA00023157"/>
    </source>
</evidence>
<dbReference type="GO" id="GO:0005856">
    <property type="term" value="C:cytoskeleton"/>
    <property type="evidence" value="ECO:0007669"/>
    <property type="project" value="UniProtKB-SubCell"/>
</dbReference>
<dbReference type="GO" id="GO:0042063">
    <property type="term" value="P:gliogenesis"/>
    <property type="evidence" value="ECO:0007669"/>
    <property type="project" value="UniProtKB-ARBA"/>
</dbReference>
<protein>
    <recommendedName>
        <fullName evidence="13">EGF-like domain-containing protein</fullName>
    </recommendedName>
</protein>
<evidence type="ECO:0000256" key="11">
    <source>
        <dbReference type="PROSITE-ProRule" id="PRU00076"/>
    </source>
</evidence>
<feature type="disulfide bond" evidence="11">
    <location>
        <begin position="360"/>
        <end position="369"/>
    </location>
</feature>
<comment type="subcellular location">
    <subcellularLocation>
        <location evidence="2">Cell projection</location>
    </subcellularLocation>
    <subcellularLocation>
        <location evidence="1">Cytoplasm</location>
        <location evidence="1">Cytoskeleton</location>
    </subcellularLocation>
</comment>
<dbReference type="SUPFAM" id="SSF57196">
    <property type="entry name" value="EGF/Laminin"/>
    <property type="match status" value="9"/>
</dbReference>
<feature type="disulfide bond" evidence="11">
    <location>
        <begin position="262"/>
        <end position="272"/>
    </location>
</feature>
<feature type="domain" description="EGF-like" evidence="13">
    <location>
        <begin position="372"/>
        <end position="408"/>
    </location>
</feature>
<evidence type="ECO:0000256" key="1">
    <source>
        <dbReference type="ARBA" id="ARBA00004245"/>
    </source>
</evidence>
<keyword evidence="6" id="KW-0677">Repeat</keyword>
<feature type="domain" description="EGF-like" evidence="13">
    <location>
        <begin position="258"/>
        <end position="294"/>
    </location>
</feature>
<evidence type="ECO:0000256" key="12">
    <source>
        <dbReference type="SAM" id="SignalP"/>
    </source>
</evidence>
<dbReference type="InterPro" id="IPR051022">
    <property type="entry name" value="Notch_Cell-Fate_Det"/>
</dbReference>
<dbReference type="InterPro" id="IPR001881">
    <property type="entry name" value="EGF-like_Ca-bd_dom"/>
</dbReference>
<dbReference type="Proteomes" id="UP000472274">
    <property type="component" value="Unplaced"/>
</dbReference>
<dbReference type="Pfam" id="PF00008">
    <property type="entry name" value="EGF"/>
    <property type="match status" value="5"/>
</dbReference>
<feature type="disulfide bond" evidence="11">
    <location>
        <begin position="204"/>
        <end position="213"/>
    </location>
</feature>
<dbReference type="Ensembl" id="ENSTMTT00000031518.1">
    <property type="protein sequence ID" value="ENSTMTP00000030408.1"/>
    <property type="gene ID" value="ENSTMTG00000021938.1"/>
</dbReference>
<feature type="domain" description="EGF-like" evidence="13">
    <location>
        <begin position="296"/>
        <end position="332"/>
    </location>
</feature>
<feature type="domain" description="EGF-like" evidence="13">
    <location>
        <begin position="529"/>
        <end position="553"/>
    </location>
</feature>
<feature type="disulfide bond" evidence="11">
    <location>
        <begin position="185"/>
        <end position="202"/>
    </location>
</feature>
<evidence type="ECO:0000313" key="14">
    <source>
        <dbReference type="Ensembl" id="ENSTMTP00000030408.1"/>
    </source>
</evidence>
<proteinExistence type="predicted"/>
<keyword evidence="8" id="KW-0325">Glycoprotein</keyword>
<dbReference type="PROSITE" id="PS01186">
    <property type="entry name" value="EGF_2"/>
    <property type="match status" value="4"/>
</dbReference>
<evidence type="ECO:0000256" key="2">
    <source>
        <dbReference type="ARBA" id="ARBA00004316"/>
    </source>
</evidence>
<dbReference type="FunFam" id="2.10.25.10:FF:000318">
    <property type="entry name" value="Eyes shut homolog"/>
    <property type="match status" value="1"/>
</dbReference>
<feature type="disulfide bond" evidence="11">
    <location>
        <begin position="398"/>
        <end position="407"/>
    </location>
</feature>
<keyword evidence="5 12" id="KW-0732">Signal</keyword>
<dbReference type="FunFam" id="2.10.25.10:FF:000012">
    <property type="entry name" value="Delta-like protein"/>
    <property type="match status" value="1"/>
</dbReference>
<dbReference type="PANTHER" id="PTHR24049">
    <property type="entry name" value="CRUMBS FAMILY MEMBER"/>
    <property type="match status" value="1"/>
</dbReference>
<accession>A0A674KBT1</accession>
<reference evidence="14" key="1">
    <citation type="submission" date="2025-08" db="UniProtKB">
        <authorList>
            <consortium name="Ensembl"/>
        </authorList>
    </citation>
    <scope>IDENTIFICATION</scope>
</reference>
<feature type="domain" description="EGF-like" evidence="13">
    <location>
        <begin position="489"/>
        <end position="527"/>
    </location>
</feature>
<feature type="domain" description="EGF-like" evidence="13">
    <location>
        <begin position="410"/>
        <end position="448"/>
    </location>
</feature>
<feature type="disulfide bond" evidence="11">
    <location>
        <begin position="322"/>
        <end position="331"/>
    </location>
</feature>
<reference evidence="14" key="2">
    <citation type="submission" date="2025-09" db="UniProtKB">
        <authorList>
            <consortium name="Ensembl"/>
        </authorList>
    </citation>
    <scope>IDENTIFICATION</scope>
</reference>
<evidence type="ECO:0000259" key="13">
    <source>
        <dbReference type="PROSITE" id="PS50026"/>
    </source>
</evidence>
<evidence type="ECO:0000256" key="3">
    <source>
        <dbReference type="ARBA" id="ARBA00022490"/>
    </source>
</evidence>
<dbReference type="FunFam" id="2.10.25.10:FF:000669">
    <property type="entry name" value="Eyes shut homolog"/>
    <property type="match status" value="1"/>
</dbReference>
<feature type="disulfide bond" evidence="11">
    <location>
        <begin position="284"/>
        <end position="293"/>
    </location>
</feature>
<dbReference type="GO" id="GO:0042995">
    <property type="term" value="C:cell projection"/>
    <property type="evidence" value="ECO:0007669"/>
    <property type="project" value="UniProtKB-SubCell"/>
</dbReference>
<dbReference type="InterPro" id="IPR013032">
    <property type="entry name" value="EGF-like_CS"/>
</dbReference>
<evidence type="ECO:0000256" key="5">
    <source>
        <dbReference type="ARBA" id="ARBA00022729"/>
    </source>
</evidence>
<evidence type="ECO:0000256" key="10">
    <source>
        <dbReference type="ARBA" id="ARBA00023273"/>
    </source>
</evidence>
<comment type="caution">
    <text evidence="11">Lacks conserved residue(s) required for the propagation of feature annotation.</text>
</comment>
<feature type="domain" description="EGF-like" evidence="13">
    <location>
        <begin position="215"/>
        <end position="256"/>
    </location>
</feature>
<dbReference type="PRINTS" id="PR00010">
    <property type="entry name" value="EGFBLOOD"/>
</dbReference>
<keyword evidence="4 11" id="KW-0245">EGF-like domain</keyword>
<dbReference type="GO" id="GO:0005509">
    <property type="term" value="F:calcium ion binding"/>
    <property type="evidence" value="ECO:0007669"/>
    <property type="project" value="InterPro"/>
</dbReference>
<dbReference type="InterPro" id="IPR000742">
    <property type="entry name" value="EGF"/>
</dbReference>
<feature type="disulfide bond" evidence="11">
    <location>
        <begin position="517"/>
        <end position="526"/>
    </location>
</feature>
<keyword evidence="3" id="KW-0963">Cytoplasm</keyword>
<dbReference type="Gene3D" id="2.10.25.10">
    <property type="entry name" value="Laminin"/>
    <property type="match status" value="9"/>
</dbReference>
<dbReference type="GeneTree" id="ENSGT00940000163741"/>
<dbReference type="PROSITE" id="PS50026">
    <property type="entry name" value="EGF_3"/>
    <property type="match status" value="9"/>
</dbReference>
<dbReference type="FunFam" id="2.10.25.10:FF:000230">
    <property type="entry name" value="Delta-like protein"/>
    <property type="match status" value="1"/>
</dbReference>
<dbReference type="AlphaFoldDB" id="A0A674KBT1"/>
<organism evidence="14 15">
    <name type="scientific">Terrapene triunguis</name>
    <name type="common">Three-toed box turtle</name>
    <dbReference type="NCBI Taxonomy" id="2587831"/>
    <lineage>
        <taxon>Eukaryota</taxon>
        <taxon>Metazoa</taxon>
        <taxon>Chordata</taxon>
        <taxon>Craniata</taxon>
        <taxon>Vertebrata</taxon>
        <taxon>Euteleostomi</taxon>
        <taxon>Archelosauria</taxon>
        <taxon>Testudinata</taxon>
        <taxon>Testudines</taxon>
        <taxon>Cryptodira</taxon>
        <taxon>Durocryptodira</taxon>
        <taxon>Testudinoidea</taxon>
        <taxon>Emydidae</taxon>
        <taxon>Terrapene</taxon>
    </lineage>
</organism>
<feature type="signal peptide" evidence="12">
    <location>
        <begin position="1"/>
        <end position="20"/>
    </location>
</feature>
<dbReference type="Pfam" id="PF12661">
    <property type="entry name" value="hEGF"/>
    <property type="match status" value="2"/>
</dbReference>
<keyword evidence="15" id="KW-1185">Reference proteome</keyword>
<dbReference type="GO" id="GO:0048812">
    <property type="term" value="P:neuron projection morphogenesis"/>
    <property type="evidence" value="ECO:0007669"/>
    <property type="project" value="UniProtKB-ARBA"/>
</dbReference>
<evidence type="ECO:0000256" key="9">
    <source>
        <dbReference type="ARBA" id="ARBA00023212"/>
    </source>
</evidence>
<evidence type="ECO:0000313" key="15">
    <source>
        <dbReference type="Proteomes" id="UP000472274"/>
    </source>
</evidence>
<feature type="disulfide bond" evidence="11">
    <location>
        <begin position="438"/>
        <end position="447"/>
    </location>
</feature>
<dbReference type="PROSITE" id="PS00022">
    <property type="entry name" value="EGF_1"/>
    <property type="match status" value="7"/>
</dbReference>
<feature type="disulfide bond" evidence="11">
    <location>
        <begin position="246"/>
        <end position="255"/>
    </location>
</feature>
<keyword evidence="7 11" id="KW-1015">Disulfide bond</keyword>
<feature type="chain" id="PRO_5025452302" description="EGF-like domain-containing protein" evidence="12">
    <location>
        <begin position="21"/>
        <end position="553"/>
    </location>
</feature>
<evidence type="ECO:0000256" key="6">
    <source>
        <dbReference type="ARBA" id="ARBA00022737"/>
    </source>
</evidence>
<sequence>MTIKSIILVMVYLQTYTANGQIICERQMSVEWHTLPKHHIMKWTLMNNICSNFYTDCWNINTNIERNILEQQMLNVPQICPLQLQLGDSLFISSEASFQSHGMNLGNVSMEEFIRCPPKDFLQDQLIFGCRLKGMHQVDPRWLGVGTHYFADVQTKGPPLCNLGLRLNVTVKQHFCQHSSNAPFCSRHGRCLSHVWEEAYNCHCSQQYSGRFCQEFDACSGKPCQNNASCIDTREGTIGDSYECTCPSQFAGKNCSEIIGQCQPHACLNGNCSNVTPNTFLCECDKDFTGAFCEEPLEPCTSQPCLNGGICQNNEHGYVCDCLAGFLGHDCETDVNECSSRPCQNGATCIDMPNDVACICLPVFTGKFCDSVLRPCELSLCLNNATCVDQQQSYYCCCMPGFTGKNCEEVIDYCRLLSINCLNEGLCLNIIGGFSCLCAPGWTGEFCQSVENACLIYPDNCYNGATCIDMSQSKEQPQFQCLCLRGFTGKDGLKEHSCANGGSCFLDEDNQSSQCVCAPGWTGRTCLENINDCEENWCQHGATCEDGINEYRY</sequence>
<dbReference type="PANTHER" id="PTHR24049:SF35">
    <property type="entry name" value="EGF-LIKE DOMAIN-CONTAINING PROTEIN"/>
    <property type="match status" value="1"/>
</dbReference>
<evidence type="ECO:0000256" key="4">
    <source>
        <dbReference type="ARBA" id="ARBA00022536"/>
    </source>
</evidence>
<dbReference type="PROSITE" id="PS00010">
    <property type="entry name" value="ASX_HYDROXYL"/>
    <property type="match status" value="3"/>
</dbReference>
<dbReference type="SMART" id="SM00179">
    <property type="entry name" value="EGF_CA"/>
    <property type="match status" value="6"/>
</dbReference>
<name>A0A674KBT1_9SAUR</name>
<keyword evidence="9" id="KW-0206">Cytoskeleton</keyword>
<feature type="domain" description="EGF-like" evidence="13">
    <location>
        <begin position="172"/>
        <end position="214"/>
    </location>
</feature>
<feature type="disulfide bond" evidence="11">
    <location>
        <begin position="498"/>
        <end position="515"/>
    </location>
</feature>
<dbReference type="InParanoid" id="A0A674KBT1"/>
<dbReference type="GO" id="GO:0005886">
    <property type="term" value="C:plasma membrane"/>
    <property type="evidence" value="ECO:0007669"/>
    <property type="project" value="UniProtKB-ARBA"/>
</dbReference>
<dbReference type="InterPro" id="IPR000152">
    <property type="entry name" value="EGF-type_Asp/Asn_hydroxyl_site"/>
</dbReference>
<evidence type="ECO:0000256" key="8">
    <source>
        <dbReference type="ARBA" id="ARBA00023180"/>
    </source>
</evidence>
<dbReference type="CDD" id="cd00054">
    <property type="entry name" value="EGF_CA"/>
    <property type="match status" value="5"/>
</dbReference>
<dbReference type="SMART" id="SM00181">
    <property type="entry name" value="EGF"/>
    <property type="match status" value="9"/>
</dbReference>
<keyword evidence="10" id="KW-0966">Cell projection</keyword>